<evidence type="ECO:0000313" key="3">
    <source>
        <dbReference type="Proteomes" id="UP000401717"/>
    </source>
</evidence>
<reference evidence="2 3" key="1">
    <citation type="submission" date="2019-06" db="EMBL/GenBank/DDBJ databases">
        <authorList>
            <person name="Rodrigo-Torres L."/>
            <person name="Arahal R. D."/>
            <person name="Lucena T."/>
        </authorList>
    </citation>
    <scope>NUCLEOTIDE SEQUENCE [LARGE SCALE GENOMIC DNA]</scope>
    <source>
        <strain evidence="2 3">SW08-7</strain>
    </source>
</reference>
<dbReference type="EMBL" id="CABFVH010000114">
    <property type="protein sequence ID" value="VUF16156.1"/>
    <property type="molecule type" value="Genomic_DNA"/>
</dbReference>
<feature type="region of interest" description="Disordered" evidence="1">
    <location>
        <begin position="1"/>
        <end position="40"/>
    </location>
</feature>
<organism evidence="2 3">
    <name type="scientific">Methylobacterium dankookense</name>
    <dbReference type="NCBI Taxonomy" id="560405"/>
    <lineage>
        <taxon>Bacteria</taxon>
        <taxon>Pseudomonadati</taxon>
        <taxon>Pseudomonadota</taxon>
        <taxon>Alphaproteobacteria</taxon>
        <taxon>Hyphomicrobiales</taxon>
        <taxon>Methylobacteriaceae</taxon>
        <taxon>Methylobacterium</taxon>
    </lineage>
</organism>
<gene>
    <name evidence="2" type="ORF">MTDSW087_05913</name>
</gene>
<proteinExistence type="predicted"/>
<accession>A0A564G809</accession>
<protein>
    <submittedName>
        <fullName evidence="2">Uncharacterized protein</fullName>
    </submittedName>
</protein>
<dbReference type="Proteomes" id="UP000401717">
    <property type="component" value="Unassembled WGS sequence"/>
</dbReference>
<evidence type="ECO:0000313" key="2">
    <source>
        <dbReference type="EMBL" id="VUF16156.1"/>
    </source>
</evidence>
<dbReference type="AlphaFoldDB" id="A0A564G809"/>
<name>A0A564G809_9HYPH</name>
<sequence>MFLFSKMNQPSPPEPEDTPKTSSAAISVRQAKAQPTFRPVRIDGKAAGIRILRIKAGPDSP</sequence>
<evidence type="ECO:0000256" key="1">
    <source>
        <dbReference type="SAM" id="MobiDB-lite"/>
    </source>
</evidence>